<reference evidence="3" key="1">
    <citation type="submission" date="2018-10" db="EMBL/GenBank/DDBJ databases">
        <title>Hidden diversity of soil giant viruses.</title>
        <authorList>
            <person name="Schulz F."/>
            <person name="Alteio L."/>
            <person name="Goudeau D."/>
            <person name="Ryan E.M."/>
            <person name="Malmstrom R.R."/>
            <person name="Blanchard J."/>
            <person name="Woyke T."/>
        </authorList>
    </citation>
    <scope>NUCLEOTIDE SEQUENCE</scope>
    <source>
        <strain evidence="3">BAV1</strain>
    </source>
</reference>
<sequence>MPNQSEQIYPRDSSGQTYQGNIPALSLTDLGGLPGADEDLDETGSTFHVSDFLELKDIEPMPMPQQEQPLYLNNYQQTYTKMPIETFSSPDPTTKGFGDDNYNLVFKLLLILCLIAFIYYILKEMR</sequence>
<gene>
    <name evidence="3" type="ORF">Barrevirus13_2</name>
</gene>
<keyword evidence="2" id="KW-1133">Transmembrane helix</keyword>
<feature type="transmembrane region" description="Helical" evidence="2">
    <location>
        <begin position="104"/>
        <end position="122"/>
    </location>
</feature>
<evidence type="ECO:0000313" key="3">
    <source>
        <dbReference type="EMBL" id="AYV77113.1"/>
    </source>
</evidence>
<feature type="region of interest" description="Disordered" evidence="1">
    <location>
        <begin position="1"/>
        <end position="22"/>
    </location>
</feature>
<evidence type="ECO:0000256" key="1">
    <source>
        <dbReference type="SAM" id="MobiDB-lite"/>
    </source>
</evidence>
<name>A0A3G4ZU48_9VIRU</name>
<accession>A0A3G4ZU48</accession>
<proteinExistence type="predicted"/>
<organism evidence="3">
    <name type="scientific">Barrevirus sp</name>
    <dbReference type="NCBI Taxonomy" id="2487763"/>
    <lineage>
        <taxon>Viruses</taxon>
        <taxon>Varidnaviria</taxon>
        <taxon>Bamfordvirae</taxon>
        <taxon>Nucleocytoviricota</taxon>
        <taxon>Megaviricetes</taxon>
        <taxon>Imitervirales</taxon>
        <taxon>Mimiviridae</taxon>
        <taxon>Klosneuvirinae</taxon>
    </lineage>
</organism>
<feature type="compositionally biased region" description="Polar residues" evidence="1">
    <location>
        <begin position="1"/>
        <end position="20"/>
    </location>
</feature>
<protein>
    <submittedName>
        <fullName evidence="3">Uncharacterized protein</fullName>
    </submittedName>
</protein>
<keyword evidence="2" id="KW-0472">Membrane</keyword>
<evidence type="ECO:0000256" key="2">
    <source>
        <dbReference type="SAM" id="Phobius"/>
    </source>
</evidence>
<dbReference type="EMBL" id="MK072010">
    <property type="protein sequence ID" value="AYV77113.1"/>
    <property type="molecule type" value="Genomic_DNA"/>
</dbReference>
<keyword evidence="2" id="KW-0812">Transmembrane</keyword>